<feature type="transmembrane region" description="Helical" evidence="12">
    <location>
        <begin position="182"/>
        <end position="204"/>
    </location>
</feature>
<evidence type="ECO:0000256" key="7">
    <source>
        <dbReference type="ARBA" id="ARBA00022949"/>
    </source>
</evidence>
<evidence type="ECO:0000313" key="14">
    <source>
        <dbReference type="Proteomes" id="UP001054837"/>
    </source>
</evidence>
<comment type="subcellular location">
    <subcellularLocation>
        <location evidence="1">Cell junction</location>
        <location evidence="1">Gap junction</location>
    </subcellularLocation>
    <subcellularLocation>
        <location evidence="2 12">Cell membrane</location>
        <topology evidence="2 12">Multi-pass membrane protein</topology>
    </subcellularLocation>
</comment>
<evidence type="ECO:0000256" key="4">
    <source>
        <dbReference type="ARBA" id="ARBA00022475"/>
    </source>
</evidence>
<dbReference type="PANTHER" id="PTHR11893:SF41">
    <property type="entry name" value="INNEXIN INX2"/>
    <property type="match status" value="1"/>
</dbReference>
<dbReference type="PROSITE" id="PS51013">
    <property type="entry name" value="PANNEXIN"/>
    <property type="match status" value="1"/>
</dbReference>
<dbReference type="PRINTS" id="PR01262">
    <property type="entry name" value="INNEXIN"/>
</dbReference>
<dbReference type="AlphaFoldDB" id="A0AAV4NNK7"/>
<keyword evidence="14" id="KW-1185">Reference proteome</keyword>
<evidence type="ECO:0000256" key="12">
    <source>
        <dbReference type="RuleBase" id="RU010713"/>
    </source>
</evidence>
<sequence>MDKLFLSGTFKNFIKPRVFVTDGTTFRLHYRLTALLLTVGSILVSATQFYGDPIQCIQSDDVPKKVLDTYCWVEGTFSLPKAYHKEVGVEVVYPGVDQRDPGDEAVYHAYYQWVCFVLLLQAALFYVPRLVWRSWEAGRLKHLLQQLNKPVLGHCERKQCCENLVRYFRANMTNHSAYAFKYLLCEMMNFVNVIGQICFVDYFLGGEFSTYGVHVLHFTVGTQENRTDPMVRVFPRLTKCLFHRYGPSGDVQKYDSLCLLPLNIVNEKIYILLWFWFIILAICSGISILYKILLLSSQTARYYALRSIARFTPKEHLEKIVRKTSYGDWFVFFLLANNMDVLNFRNVLADLHKDFKEPLLNNDNSEISNV</sequence>
<dbReference type="GO" id="GO:0005886">
    <property type="term" value="C:plasma membrane"/>
    <property type="evidence" value="ECO:0007669"/>
    <property type="project" value="UniProtKB-SubCell"/>
</dbReference>
<evidence type="ECO:0000256" key="1">
    <source>
        <dbReference type="ARBA" id="ARBA00004610"/>
    </source>
</evidence>
<dbReference type="InterPro" id="IPR000990">
    <property type="entry name" value="Innexin"/>
</dbReference>
<dbReference type="GO" id="GO:0005243">
    <property type="term" value="F:gap junction channel activity"/>
    <property type="evidence" value="ECO:0007669"/>
    <property type="project" value="TreeGrafter"/>
</dbReference>
<keyword evidence="7" id="KW-0965">Cell junction</keyword>
<comment type="caution">
    <text evidence="13">The sequence shown here is derived from an EMBL/GenBank/DDBJ whole genome shotgun (WGS) entry which is preliminary data.</text>
</comment>
<comment type="function">
    <text evidence="12">Structural component of the gap junctions.</text>
</comment>
<dbReference type="Pfam" id="PF00876">
    <property type="entry name" value="Innexin"/>
    <property type="match status" value="1"/>
</dbReference>
<dbReference type="GO" id="GO:0034220">
    <property type="term" value="P:monoatomic ion transmembrane transport"/>
    <property type="evidence" value="ECO:0007669"/>
    <property type="project" value="UniProtKB-KW"/>
</dbReference>
<keyword evidence="9 12" id="KW-0406">Ion transport</keyword>
<evidence type="ECO:0000313" key="13">
    <source>
        <dbReference type="EMBL" id="GIX84807.1"/>
    </source>
</evidence>
<evidence type="ECO:0000256" key="11">
    <source>
        <dbReference type="ARBA" id="ARBA00023303"/>
    </source>
</evidence>
<keyword evidence="4" id="KW-1003">Cell membrane</keyword>
<keyword evidence="3 12" id="KW-0813">Transport</keyword>
<feature type="transmembrane region" description="Helical" evidence="12">
    <location>
        <begin position="110"/>
        <end position="132"/>
    </location>
</feature>
<feature type="transmembrane region" description="Helical" evidence="12">
    <location>
        <begin position="269"/>
        <end position="293"/>
    </location>
</feature>
<dbReference type="EMBL" id="BPLQ01001741">
    <property type="protein sequence ID" value="GIX84807.1"/>
    <property type="molecule type" value="Genomic_DNA"/>
</dbReference>
<evidence type="ECO:0000256" key="9">
    <source>
        <dbReference type="ARBA" id="ARBA00023065"/>
    </source>
</evidence>
<dbReference type="GO" id="GO:0005921">
    <property type="term" value="C:gap junction"/>
    <property type="evidence" value="ECO:0007669"/>
    <property type="project" value="UniProtKB-SubCell"/>
</dbReference>
<keyword evidence="10 12" id="KW-0472">Membrane</keyword>
<dbReference type="Proteomes" id="UP001054837">
    <property type="component" value="Unassembled WGS sequence"/>
</dbReference>
<name>A0AAV4NNK7_9ARAC</name>
<evidence type="ECO:0000256" key="3">
    <source>
        <dbReference type="ARBA" id="ARBA00022448"/>
    </source>
</evidence>
<keyword evidence="5 12" id="KW-0812">Transmembrane</keyword>
<accession>A0AAV4NNK7</accession>
<evidence type="ECO:0000256" key="2">
    <source>
        <dbReference type="ARBA" id="ARBA00004651"/>
    </source>
</evidence>
<keyword evidence="8 12" id="KW-1133">Transmembrane helix</keyword>
<evidence type="ECO:0000256" key="10">
    <source>
        <dbReference type="ARBA" id="ARBA00023136"/>
    </source>
</evidence>
<protein>
    <recommendedName>
        <fullName evidence="12">Innexin</fullName>
    </recommendedName>
</protein>
<keyword evidence="11 12" id="KW-0407">Ion channel</keyword>
<evidence type="ECO:0000256" key="5">
    <source>
        <dbReference type="ARBA" id="ARBA00022692"/>
    </source>
</evidence>
<evidence type="ECO:0000256" key="8">
    <source>
        <dbReference type="ARBA" id="ARBA00022989"/>
    </source>
</evidence>
<reference evidence="13 14" key="1">
    <citation type="submission" date="2021-06" db="EMBL/GenBank/DDBJ databases">
        <title>Caerostris darwini draft genome.</title>
        <authorList>
            <person name="Kono N."/>
            <person name="Arakawa K."/>
        </authorList>
    </citation>
    <scope>NUCLEOTIDE SEQUENCE [LARGE SCALE GENOMIC DNA]</scope>
</reference>
<keyword evidence="6" id="KW-0303">Gap junction</keyword>
<dbReference type="PANTHER" id="PTHR11893">
    <property type="entry name" value="INNEXIN"/>
    <property type="match status" value="1"/>
</dbReference>
<feature type="transmembrane region" description="Helical" evidence="12">
    <location>
        <begin position="32"/>
        <end position="51"/>
    </location>
</feature>
<gene>
    <name evidence="13" type="primary">Inx2</name>
    <name evidence="12" type="synonym">inx</name>
    <name evidence="13" type="ORF">CDAR_490481</name>
</gene>
<comment type="similarity">
    <text evidence="12">Belongs to the pannexin family.</text>
</comment>
<dbReference type="GO" id="GO:0007602">
    <property type="term" value="P:phototransduction"/>
    <property type="evidence" value="ECO:0007669"/>
    <property type="project" value="TreeGrafter"/>
</dbReference>
<evidence type="ECO:0000256" key="6">
    <source>
        <dbReference type="ARBA" id="ARBA00022868"/>
    </source>
</evidence>
<proteinExistence type="inferred from homology"/>
<organism evidence="13 14">
    <name type="scientific">Caerostris darwini</name>
    <dbReference type="NCBI Taxonomy" id="1538125"/>
    <lineage>
        <taxon>Eukaryota</taxon>
        <taxon>Metazoa</taxon>
        <taxon>Ecdysozoa</taxon>
        <taxon>Arthropoda</taxon>
        <taxon>Chelicerata</taxon>
        <taxon>Arachnida</taxon>
        <taxon>Araneae</taxon>
        <taxon>Araneomorphae</taxon>
        <taxon>Entelegynae</taxon>
        <taxon>Araneoidea</taxon>
        <taxon>Araneidae</taxon>
        <taxon>Caerostris</taxon>
    </lineage>
</organism>